<accession>A0A196SF05</accession>
<evidence type="ECO:0000256" key="8">
    <source>
        <dbReference type="RuleBase" id="RU361165"/>
    </source>
</evidence>
<sequence length="469" mass="54443">MEVEEYEVNRNPTIPHEINTRYIIKKELGKGAYGTVYLAVDRSTGEQVAIKRIDDVFRTRTDAKRTLREITILRQCDHPNICKLRDVLVPPDEFTYKNLWTIQEYGGWDLSRIVKNASKISGWGLKHVKYITYQLLCGLLYMQSANIVHRDLKPSNILINNKCELKIIDFGLARQMNYQYREEQETRNDVARAGLWGDRQSTLERQLTQHVVTRWYRAPELILLQQYYNAEIDVWSVGCILGELLQTLEPNTRVQPLFPGSSCFPLSSKRNEKGQNERFGEEFRAETHQLIKIFEVIGTPTRDELMKLDDGPMKTYLLSLDYLPPANFSEMYPHADRATLELLTRMLAFDPDKRITVKEALESEFVAAVRRPECERLTTSTMVFPFEYGIQGGVENERLVLRRLIYNEALLFHQENVQQEMGAARQARHRSFTMGSIPDHRLRSGSTQFVNRPVDGMLSEEDKKNCVIV</sequence>
<proteinExistence type="inferred from homology"/>
<dbReference type="CDD" id="cd07834">
    <property type="entry name" value="STKc_MAPK"/>
    <property type="match status" value="1"/>
</dbReference>
<dbReference type="PROSITE" id="PS00108">
    <property type="entry name" value="PROTEIN_KINASE_ST"/>
    <property type="match status" value="1"/>
</dbReference>
<dbReference type="InterPro" id="IPR008271">
    <property type="entry name" value="Ser/Thr_kinase_AS"/>
</dbReference>
<evidence type="ECO:0000256" key="5">
    <source>
        <dbReference type="ARBA" id="ARBA00022840"/>
    </source>
</evidence>
<keyword evidence="4 8" id="KW-0418">Kinase</keyword>
<dbReference type="InterPro" id="IPR011009">
    <property type="entry name" value="Kinase-like_dom_sf"/>
</dbReference>
<evidence type="ECO:0000256" key="4">
    <source>
        <dbReference type="ARBA" id="ARBA00022777"/>
    </source>
</evidence>
<dbReference type="PROSITE" id="PS50011">
    <property type="entry name" value="PROTEIN_KINASE_DOM"/>
    <property type="match status" value="1"/>
</dbReference>
<feature type="domain" description="Protein kinase" evidence="9">
    <location>
        <begin position="22"/>
        <end position="366"/>
    </location>
</feature>
<dbReference type="EC" id="2.7.11.24" evidence="8"/>
<evidence type="ECO:0000256" key="2">
    <source>
        <dbReference type="ARBA" id="ARBA00022679"/>
    </source>
</evidence>
<comment type="catalytic activity">
    <reaction evidence="8">
        <text>L-threonyl-[protein] + ATP = O-phospho-L-threonyl-[protein] + ADP + H(+)</text>
        <dbReference type="Rhea" id="RHEA:46608"/>
        <dbReference type="Rhea" id="RHEA-COMP:11060"/>
        <dbReference type="Rhea" id="RHEA-COMP:11605"/>
        <dbReference type="ChEBI" id="CHEBI:15378"/>
        <dbReference type="ChEBI" id="CHEBI:30013"/>
        <dbReference type="ChEBI" id="CHEBI:30616"/>
        <dbReference type="ChEBI" id="CHEBI:61977"/>
        <dbReference type="ChEBI" id="CHEBI:456216"/>
        <dbReference type="EC" id="2.7.11.24"/>
    </reaction>
</comment>
<dbReference type="Gene3D" id="1.10.510.10">
    <property type="entry name" value="Transferase(Phosphotransferase) domain 1"/>
    <property type="match status" value="1"/>
</dbReference>
<dbReference type="SUPFAM" id="SSF56112">
    <property type="entry name" value="Protein kinase-like (PK-like)"/>
    <property type="match status" value="1"/>
</dbReference>
<feature type="binding site" evidence="6">
    <location>
        <position position="51"/>
    </location>
    <ligand>
        <name>ATP</name>
        <dbReference type="ChEBI" id="CHEBI:30616"/>
    </ligand>
</feature>
<keyword evidence="5 6" id="KW-0067">ATP-binding</keyword>
<dbReference type="FunFam" id="1.10.510.10:FF:000624">
    <property type="entry name" value="Mitogen-activated protein kinase"/>
    <property type="match status" value="1"/>
</dbReference>
<keyword evidence="2 8" id="KW-0808">Transferase</keyword>
<dbReference type="FunFam" id="3.30.200.20:FF:000046">
    <property type="entry name" value="Mitogen-activated protein kinase"/>
    <property type="match status" value="1"/>
</dbReference>
<keyword evidence="11" id="KW-1185">Reference proteome</keyword>
<dbReference type="Gene3D" id="3.30.200.20">
    <property type="entry name" value="Phosphorylase Kinase, domain 1"/>
    <property type="match status" value="1"/>
</dbReference>
<dbReference type="STRING" id="478820.A0A196SF05"/>
<dbReference type="Pfam" id="PF00069">
    <property type="entry name" value="Pkinase"/>
    <property type="match status" value="1"/>
</dbReference>
<evidence type="ECO:0000256" key="6">
    <source>
        <dbReference type="PROSITE-ProRule" id="PRU10141"/>
    </source>
</evidence>
<dbReference type="EMBL" id="LXWW01000202">
    <property type="protein sequence ID" value="OAO14906.1"/>
    <property type="molecule type" value="Genomic_DNA"/>
</dbReference>
<dbReference type="InterPro" id="IPR050117">
    <property type="entry name" value="MAPK"/>
</dbReference>
<evidence type="ECO:0000256" key="7">
    <source>
        <dbReference type="RuleBase" id="RU000304"/>
    </source>
</evidence>
<dbReference type="Proteomes" id="UP000078348">
    <property type="component" value="Unassembled WGS sequence"/>
</dbReference>
<comment type="cofactor">
    <cofactor evidence="8">
        <name>Mg(2+)</name>
        <dbReference type="ChEBI" id="CHEBI:18420"/>
    </cofactor>
</comment>
<dbReference type="PROSITE" id="PS00107">
    <property type="entry name" value="PROTEIN_KINASE_ATP"/>
    <property type="match status" value="1"/>
</dbReference>
<gene>
    <name evidence="10" type="ORF">AV274_3415</name>
</gene>
<dbReference type="GO" id="GO:0005524">
    <property type="term" value="F:ATP binding"/>
    <property type="evidence" value="ECO:0007669"/>
    <property type="project" value="UniProtKB-UniRule"/>
</dbReference>
<keyword evidence="3 6" id="KW-0547">Nucleotide-binding</keyword>
<dbReference type="OrthoDB" id="192887at2759"/>
<evidence type="ECO:0000259" key="9">
    <source>
        <dbReference type="PROSITE" id="PS50011"/>
    </source>
</evidence>
<evidence type="ECO:0000313" key="10">
    <source>
        <dbReference type="EMBL" id="OAO14906.1"/>
    </source>
</evidence>
<comment type="caution">
    <text evidence="10">The sequence shown here is derived from an EMBL/GenBank/DDBJ whole genome shotgun (WGS) entry which is preliminary data.</text>
</comment>
<reference evidence="10 11" key="1">
    <citation type="submission" date="2016-05" db="EMBL/GenBank/DDBJ databases">
        <title>Nuclear genome of Blastocystis sp. subtype 1 NandII.</title>
        <authorList>
            <person name="Gentekaki E."/>
            <person name="Curtis B."/>
            <person name="Stairs C."/>
            <person name="Eme L."/>
            <person name="Herman E."/>
            <person name="Klimes V."/>
            <person name="Arias M.C."/>
            <person name="Elias M."/>
            <person name="Hilliou F."/>
            <person name="Klute M."/>
            <person name="Malik S.-B."/>
            <person name="Pightling A."/>
            <person name="Rachubinski R."/>
            <person name="Salas D."/>
            <person name="Schlacht A."/>
            <person name="Suga H."/>
            <person name="Archibald J."/>
            <person name="Ball S.G."/>
            <person name="Clark G."/>
            <person name="Dacks J."/>
            <person name="Van Der Giezen M."/>
            <person name="Tsaousis A."/>
            <person name="Roger A."/>
        </authorList>
    </citation>
    <scope>NUCLEOTIDE SEQUENCE [LARGE SCALE GENOMIC DNA]</scope>
    <source>
        <strain evidence="11">ATCC 50177 / NandII</strain>
    </source>
</reference>
<evidence type="ECO:0000256" key="3">
    <source>
        <dbReference type="ARBA" id="ARBA00022741"/>
    </source>
</evidence>
<keyword evidence="8" id="KW-0460">Magnesium</keyword>
<comment type="activity regulation">
    <text evidence="8">Activated by threonine and tyrosine phosphorylation.</text>
</comment>
<organism evidence="10 11">
    <name type="scientific">Blastocystis sp. subtype 1 (strain ATCC 50177 / NandII)</name>
    <dbReference type="NCBI Taxonomy" id="478820"/>
    <lineage>
        <taxon>Eukaryota</taxon>
        <taxon>Sar</taxon>
        <taxon>Stramenopiles</taxon>
        <taxon>Bigyra</taxon>
        <taxon>Opalozoa</taxon>
        <taxon>Opalinata</taxon>
        <taxon>Blastocystidae</taxon>
        <taxon>Blastocystis</taxon>
    </lineage>
</organism>
<evidence type="ECO:0000313" key="11">
    <source>
        <dbReference type="Proteomes" id="UP000078348"/>
    </source>
</evidence>
<name>A0A196SF05_BLAHN</name>
<evidence type="ECO:0000256" key="1">
    <source>
        <dbReference type="ARBA" id="ARBA00022527"/>
    </source>
</evidence>
<dbReference type="AlphaFoldDB" id="A0A196SF05"/>
<protein>
    <recommendedName>
        <fullName evidence="8">Mitogen-activated protein kinase</fullName>
        <ecNumber evidence="8">2.7.11.24</ecNumber>
    </recommendedName>
</protein>
<comment type="similarity">
    <text evidence="8">Belongs to the protein kinase superfamily. Ser/Thr protein kinase family. MAP kinase subfamily.</text>
</comment>
<dbReference type="InterPro" id="IPR017441">
    <property type="entry name" value="Protein_kinase_ATP_BS"/>
</dbReference>
<dbReference type="InterPro" id="IPR000719">
    <property type="entry name" value="Prot_kinase_dom"/>
</dbReference>
<dbReference type="InterPro" id="IPR003527">
    <property type="entry name" value="MAP_kinase_CS"/>
</dbReference>
<dbReference type="PANTHER" id="PTHR24055">
    <property type="entry name" value="MITOGEN-ACTIVATED PROTEIN KINASE"/>
    <property type="match status" value="1"/>
</dbReference>
<dbReference type="SMART" id="SM00220">
    <property type="entry name" value="S_TKc"/>
    <property type="match status" value="1"/>
</dbReference>
<dbReference type="PROSITE" id="PS01351">
    <property type="entry name" value="MAPK"/>
    <property type="match status" value="1"/>
</dbReference>
<dbReference type="GO" id="GO:0004707">
    <property type="term" value="F:MAP kinase activity"/>
    <property type="evidence" value="ECO:0007669"/>
    <property type="project" value="UniProtKB-EC"/>
</dbReference>
<keyword evidence="1 7" id="KW-0723">Serine/threonine-protein kinase</keyword>